<dbReference type="InterPro" id="IPR050275">
    <property type="entry name" value="PGM_Phosphatase"/>
</dbReference>
<reference evidence="3" key="1">
    <citation type="journal article" date="2014" name="Int. J. Syst. Evol. Microbiol.">
        <title>Complete genome sequence of Corynebacterium casei LMG S-19264T (=DSM 44701T), isolated from a smear-ripened cheese.</title>
        <authorList>
            <consortium name="US DOE Joint Genome Institute (JGI-PGF)"/>
            <person name="Walter F."/>
            <person name="Albersmeier A."/>
            <person name="Kalinowski J."/>
            <person name="Ruckert C."/>
        </authorList>
    </citation>
    <scope>NUCLEOTIDE SEQUENCE</scope>
    <source>
        <strain evidence="3">CGMCC 1.15322</strain>
    </source>
</reference>
<evidence type="ECO:0000256" key="1">
    <source>
        <dbReference type="PIRSR" id="PIRSR613078-1"/>
    </source>
</evidence>
<protein>
    <submittedName>
        <fullName evidence="3">Phosphoglycerate mutase</fullName>
    </submittedName>
</protein>
<dbReference type="EMBL" id="BMIG01000003">
    <property type="protein sequence ID" value="GGA93007.1"/>
    <property type="molecule type" value="Genomic_DNA"/>
</dbReference>
<dbReference type="PANTHER" id="PTHR48100:SF44">
    <property type="entry name" value="PHOSPHATASE C1620.13-RELATED"/>
    <property type="match status" value="1"/>
</dbReference>
<dbReference type="SUPFAM" id="SSF53254">
    <property type="entry name" value="Phosphoglycerate mutase-like"/>
    <property type="match status" value="1"/>
</dbReference>
<dbReference type="GO" id="GO:0016791">
    <property type="term" value="F:phosphatase activity"/>
    <property type="evidence" value="ECO:0007669"/>
    <property type="project" value="TreeGrafter"/>
</dbReference>
<gene>
    <name evidence="3" type="ORF">GCM10011496_12530</name>
</gene>
<dbReference type="CDD" id="cd07067">
    <property type="entry name" value="HP_PGM_like"/>
    <property type="match status" value="1"/>
</dbReference>
<dbReference type="PANTHER" id="PTHR48100">
    <property type="entry name" value="BROAD-SPECIFICITY PHOSPHATASE YOR283W-RELATED"/>
    <property type="match status" value="1"/>
</dbReference>
<accession>A0A916SBI7</accession>
<dbReference type="GO" id="GO:0005829">
    <property type="term" value="C:cytosol"/>
    <property type="evidence" value="ECO:0007669"/>
    <property type="project" value="TreeGrafter"/>
</dbReference>
<dbReference type="RefSeq" id="WP_188707487.1">
    <property type="nucleotide sequence ID" value="NZ_BMIG01000003.1"/>
</dbReference>
<dbReference type="AlphaFoldDB" id="A0A916SBI7"/>
<feature type="binding site" evidence="2">
    <location>
        <position position="61"/>
    </location>
    <ligand>
        <name>substrate</name>
    </ligand>
</feature>
<feature type="active site" description="Proton donor/acceptor" evidence="1">
    <location>
        <position position="85"/>
    </location>
</feature>
<dbReference type="SMART" id="SM00855">
    <property type="entry name" value="PGAM"/>
    <property type="match status" value="1"/>
</dbReference>
<dbReference type="Pfam" id="PF00300">
    <property type="entry name" value="His_Phos_1"/>
    <property type="match status" value="1"/>
</dbReference>
<sequence length="217" mass="23692">MSEAARVLAIRHGETTWNVDTRIQGQLDIGLNDTGRWQAGRLAQALVGEPITAIYASDLGRAFDTAQHVGRATGVPVIPTPGLRERHFGEFQGKTFADIETALPEQAMLWRTRDPDFAPSGGESLRQLRERVVSTAQLLAAQHPGELIVMVGHGGVLDVLYRAATRLELQAPRTWALGNAAINRLLWTPDGFTLVGWADTQHLELEADAKPLDETST</sequence>
<keyword evidence="4" id="KW-1185">Reference proteome</keyword>
<comment type="caution">
    <text evidence="3">The sequence shown here is derived from an EMBL/GenBank/DDBJ whole genome shotgun (WGS) entry which is preliminary data.</text>
</comment>
<evidence type="ECO:0000313" key="3">
    <source>
        <dbReference type="EMBL" id="GGA93007.1"/>
    </source>
</evidence>
<proteinExistence type="predicted"/>
<feature type="active site" description="Tele-phosphohistidine intermediate" evidence="1">
    <location>
        <position position="12"/>
    </location>
</feature>
<evidence type="ECO:0000313" key="4">
    <source>
        <dbReference type="Proteomes" id="UP000620596"/>
    </source>
</evidence>
<dbReference type="InterPro" id="IPR013078">
    <property type="entry name" value="His_Pase_superF_clade-1"/>
</dbReference>
<dbReference type="Gene3D" id="3.40.50.1240">
    <property type="entry name" value="Phosphoglycerate mutase-like"/>
    <property type="match status" value="1"/>
</dbReference>
<name>A0A916SBI7_9BURK</name>
<dbReference type="InterPro" id="IPR029033">
    <property type="entry name" value="His_PPase_superfam"/>
</dbReference>
<evidence type="ECO:0000256" key="2">
    <source>
        <dbReference type="PIRSR" id="PIRSR613078-2"/>
    </source>
</evidence>
<organism evidence="3 4">
    <name type="scientific">Polaromonas eurypsychrophila</name>
    <dbReference type="NCBI Taxonomy" id="1614635"/>
    <lineage>
        <taxon>Bacteria</taxon>
        <taxon>Pseudomonadati</taxon>
        <taxon>Pseudomonadota</taxon>
        <taxon>Betaproteobacteria</taxon>
        <taxon>Burkholderiales</taxon>
        <taxon>Comamonadaceae</taxon>
        <taxon>Polaromonas</taxon>
    </lineage>
</organism>
<feature type="binding site" evidence="2">
    <location>
        <begin position="11"/>
        <end position="18"/>
    </location>
    <ligand>
        <name>substrate</name>
    </ligand>
</feature>
<dbReference type="Proteomes" id="UP000620596">
    <property type="component" value="Unassembled WGS sequence"/>
</dbReference>
<reference evidence="3" key="2">
    <citation type="submission" date="2020-09" db="EMBL/GenBank/DDBJ databases">
        <authorList>
            <person name="Sun Q."/>
            <person name="Zhou Y."/>
        </authorList>
    </citation>
    <scope>NUCLEOTIDE SEQUENCE</scope>
    <source>
        <strain evidence="3">CGMCC 1.15322</strain>
    </source>
</reference>